<dbReference type="VEuPathDB" id="FungiDB:H257_14162"/>
<dbReference type="AlphaFoldDB" id="A0A425DCA1"/>
<name>A0A425DCA1_APHAT</name>
<sequence>MLLSPHPGVLRQRDDQPPRFQQQLPMQPAALSNKRPHKRYKVLRQCLIIAKPDLPHVHSPALQAFPFMQLAHGTLELIEPVKTHPRKLHAFQDQSIHKTRSSNDWALANKRRYRSTPAALAAW</sequence>
<protein>
    <submittedName>
        <fullName evidence="2">Uncharacterized protein</fullName>
    </submittedName>
</protein>
<evidence type="ECO:0000313" key="2">
    <source>
        <dbReference type="EMBL" id="RQM26953.1"/>
    </source>
</evidence>
<dbReference type="EMBL" id="MZMZ02002187">
    <property type="protein sequence ID" value="RQM26953.1"/>
    <property type="molecule type" value="Genomic_DNA"/>
</dbReference>
<evidence type="ECO:0000256" key="1">
    <source>
        <dbReference type="SAM" id="MobiDB-lite"/>
    </source>
</evidence>
<reference evidence="2" key="1">
    <citation type="submission" date="2018-07" db="EMBL/GenBank/DDBJ databases">
        <title>Annotation of Aphanomyces astaci genome assembly.</title>
        <authorList>
            <person name="Studholme D.J."/>
        </authorList>
    </citation>
    <scope>NUCLEOTIDE SEQUENCE [LARGE SCALE GENOMIC DNA]</scope>
    <source>
        <strain evidence="2">Pc</strain>
    </source>
</reference>
<keyword evidence="3" id="KW-1185">Reference proteome</keyword>
<organism evidence="2 3">
    <name type="scientific">Aphanomyces astaci</name>
    <name type="common">Crayfish plague agent</name>
    <dbReference type="NCBI Taxonomy" id="112090"/>
    <lineage>
        <taxon>Eukaryota</taxon>
        <taxon>Sar</taxon>
        <taxon>Stramenopiles</taxon>
        <taxon>Oomycota</taxon>
        <taxon>Saprolegniomycetes</taxon>
        <taxon>Saprolegniales</taxon>
        <taxon>Verrucalvaceae</taxon>
        <taxon>Aphanomyces</taxon>
    </lineage>
</organism>
<gene>
    <name evidence="2" type="ORF">B5M09_009868</name>
</gene>
<dbReference type="Proteomes" id="UP000284702">
    <property type="component" value="Unassembled WGS sequence"/>
</dbReference>
<feature type="region of interest" description="Disordered" evidence="1">
    <location>
        <begin position="1"/>
        <end position="35"/>
    </location>
</feature>
<proteinExistence type="predicted"/>
<accession>A0A425DCA1</accession>
<comment type="caution">
    <text evidence="2">The sequence shown here is derived from an EMBL/GenBank/DDBJ whole genome shotgun (WGS) entry which is preliminary data.</text>
</comment>
<evidence type="ECO:0000313" key="3">
    <source>
        <dbReference type="Proteomes" id="UP000284702"/>
    </source>
</evidence>